<name>A0A2S7K940_9PROT</name>
<gene>
    <name evidence="1" type="ORF">CW354_03195</name>
</gene>
<evidence type="ECO:0000313" key="1">
    <source>
        <dbReference type="EMBL" id="PQA88969.1"/>
    </source>
</evidence>
<accession>A0A2S7K940</accession>
<reference evidence="1 2" key="1">
    <citation type="submission" date="2017-12" db="EMBL/GenBank/DDBJ databases">
        <authorList>
            <person name="Hurst M.R.H."/>
        </authorList>
    </citation>
    <scope>NUCLEOTIDE SEQUENCE [LARGE SCALE GENOMIC DNA]</scope>
    <source>
        <strain evidence="1 2">SY-3-19</strain>
    </source>
</reference>
<dbReference type="EMBL" id="PJCH01000003">
    <property type="protein sequence ID" value="PQA88969.1"/>
    <property type="molecule type" value="Genomic_DNA"/>
</dbReference>
<keyword evidence="2" id="KW-1185">Reference proteome</keyword>
<sequence length="84" mass="9139">MRPPVVLTAVRLEAIMRIVTNDKQQLFIITSDNNVCRFVGARPSQTNPLRAPAPAPERATIAQSFLAACSGVAESLHRAAARRQ</sequence>
<protein>
    <submittedName>
        <fullName evidence="1">Uncharacterized protein</fullName>
    </submittedName>
</protein>
<proteinExistence type="predicted"/>
<comment type="caution">
    <text evidence="1">The sequence shown here is derived from an EMBL/GenBank/DDBJ whole genome shotgun (WGS) entry which is preliminary data.</text>
</comment>
<dbReference type="AlphaFoldDB" id="A0A2S7K940"/>
<dbReference type="Proteomes" id="UP000239504">
    <property type="component" value="Unassembled WGS sequence"/>
</dbReference>
<organism evidence="1 2">
    <name type="scientific">Hyphococcus luteus</name>
    <dbReference type="NCBI Taxonomy" id="2058213"/>
    <lineage>
        <taxon>Bacteria</taxon>
        <taxon>Pseudomonadati</taxon>
        <taxon>Pseudomonadota</taxon>
        <taxon>Alphaproteobacteria</taxon>
        <taxon>Parvularculales</taxon>
        <taxon>Parvularculaceae</taxon>
        <taxon>Hyphococcus</taxon>
    </lineage>
</organism>
<evidence type="ECO:0000313" key="2">
    <source>
        <dbReference type="Proteomes" id="UP000239504"/>
    </source>
</evidence>